<dbReference type="EMBL" id="BMPG01000001">
    <property type="protein sequence ID" value="GGL47147.1"/>
    <property type="molecule type" value="Genomic_DNA"/>
</dbReference>
<feature type="coiled-coil region" evidence="1">
    <location>
        <begin position="48"/>
        <end position="82"/>
    </location>
</feature>
<reference evidence="3" key="1">
    <citation type="journal article" date="2014" name="Int. J. Syst. Evol. Microbiol.">
        <title>Complete genome sequence of Corynebacterium casei LMG S-19264T (=DSM 44701T), isolated from a smear-ripened cheese.</title>
        <authorList>
            <consortium name="US DOE Joint Genome Institute (JGI-PGF)"/>
            <person name="Walter F."/>
            <person name="Albersmeier A."/>
            <person name="Kalinowski J."/>
            <person name="Ruckert C."/>
        </authorList>
    </citation>
    <scope>NUCLEOTIDE SEQUENCE</scope>
    <source>
        <strain evidence="3">JCM 19596</strain>
    </source>
</reference>
<dbReference type="Pfam" id="PF06677">
    <property type="entry name" value="Auto_anti-p27"/>
    <property type="match status" value="1"/>
</dbReference>
<evidence type="ECO:0000256" key="2">
    <source>
        <dbReference type="SAM" id="MobiDB-lite"/>
    </source>
</evidence>
<sequence>MLTFVIITSTRAGNPPKVFDPGDRRPNRNAAIGPSVAFLPVARLHSAMSESENEEFDKEAEKRRLREKYEKDRQQREATSRMSDLLLQGATMTNKHCDTCGDPLFRHQGEEFCATCQADARAVDAQPAEQTASEGADAEQVEAASRTEAPAESATDAQSATADRTPTQQRTRPRPATDSQSESAPRPADAAGRPAGSEPQRSDDSPVTSTGVAAARDDLAQTVSTLARRAAAADDPRQARELAEAAREAADALDALR</sequence>
<reference evidence="3" key="2">
    <citation type="submission" date="2020-09" db="EMBL/GenBank/DDBJ databases">
        <authorList>
            <person name="Sun Q."/>
            <person name="Ohkuma M."/>
        </authorList>
    </citation>
    <scope>NUCLEOTIDE SEQUENCE</scope>
    <source>
        <strain evidence="3">JCM 19596</strain>
    </source>
</reference>
<gene>
    <name evidence="3" type="ORF">GCM10009039_01800</name>
</gene>
<comment type="caution">
    <text evidence="3">The sequence shown here is derived from an EMBL/GenBank/DDBJ whole genome shotgun (WGS) entry which is preliminary data.</text>
</comment>
<evidence type="ECO:0000313" key="3">
    <source>
        <dbReference type="EMBL" id="GGL47147.1"/>
    </source>
</evidence>
<dbReference type="InterPro" id="IPR051888">
    <property type="entry name" value="UPF0148_domain"/>
</dbReference>
<dbReference type="InterPro" id="IPR009563">
    <property type="entry name" value="SSSCA1"/>
</dbReference>
<feature type="compositionally biased region" description="Low complexity" evidence="2">
    <location>
        <begin position="160"/>
        <end position="196"/>
    </location>
</feature>
<accession>A0A830F7M1</accession>
<keyword evidence="1" id="KW-0175">Coiled coil</keyword>
<proteinExistence type="predicted"/>
<evidence type="ECO:0008006" key="5">
    <source>
        <dbReference type="Google" id="ProtNLM"/>
    </source>
</evidence>
<protein>
    <recommendedName>
        <fullName evidence="5">Sjogren's syndrome/scleroderma autoantigen 1 (Autoantigen p27)</fullName>
    </recommendedName>
</protein>
<keyword evidence="4" id="KW-1185">Reference proteome</keyword>
<dbReference type="PANTHER" id="PTHR16537">
    <property type="entry name" value="SJOEGREN SYNDROME/SCLERODERMA AUTOANTIGEN 1"/>
    <property type="match status" value="1"/>
</dbReference>
<dbReference type="AlphaFoldDB" id="A0A830F7M1"/>
<evidence type="ECO:0000313" key="4">
    <source>
        <dbReference type="Proteomes" id="UP000607197"/>
    </source>
</evidence>
<evidence type="ECO:0000256" key="1">
    <source>
        <dbReference type="SAM" id="Coils"/>
    </source>
</evidence>
<organism evidence="3 4">
    <name type="scientific">Halocalculus aciditolerans</name>
    <dbReference type="NCBI Taxonomy" id="1383812"/>
    <lineage>
        <taxon>Archaea</taxon>
        <taxon>Methanobacteriati</taxon>
        <taxon>Methanobacteriota</taxon>
        <taxon>Stenosarchaea group</taxon>
        <taxon>Halobacteria</taxon>
        <taxon>Halobacteriales</taxon>
        <taxon>Halobacteriaceae</taxon>
        <taxon>Halocalculus</taxon>
    </lineage>
</organism>
<feature type="region of interest" description="Disordered" evidence="2">
    <location>
        <begin position="126"/>
        <end position="257"/>
    </location>
</feature>
<feature type="compositionally biased region" description="Basic and acidic residues" evidence="2">
    <location>
        <begin position="231"/>
        <end position="257"/>
    </location>
</feature>
<dbReference type="Proteomes" id="UP000607197">
    <property type="component" value="Unassembled WGS sequence"/>
</dbReference>
<dbReference type="PANTHER" id="PTHR16537:SF1">
    <property type="entry name" value="PROTEIN ZNRD2"/>
    <property type="match status" value="1"/>
</dbReference>
<name>A0A830F7M1_9EURY</name>